<evidence type="ECO:0000256" key="2">
    <source>
        <dbReference type="SAM" id="Phobius"/>
    </source>
</evidence>
<dbReference type="GeneID" id="13439927"/>
<reference evidence="4" key="4">
    <citation type="journal article" date="2015" name="PLoS ONE">
        <title>Comprehensive Evaluation of Toxoplasma gondii VEG and Neospora caninum LIV Genomes with Tachyzoite Stage Transcriptome and Proteome Defines Novel Transcript Features.</title>
        <authorList>
            <person name="Ramaprasad A."/>
            <person name="Mourier T."/>
            <person name="Naeem R."/>
            <person name="Malas T.B."/>
            <person name="Moussa E."/>
            <person name="Panigrahi A."/>
            <person name="Vermont S.J."/>
            <person name="Otto T.D."/>
            <person name="Wastling J."/>
            <person name="Pain A."/>
        </authorList>
    </citation>
    <scope>NUCLEOTIDE SEQUENCE</scope>
    <source>
        <strain evidence="4">Liverpool</strain>
    </source>
</reference>
<dbReference type="OrthoDB" id="431202at2759"/>
<proteinExistence type="predicted"/>
<dbReference type="PANTHER" id="PTHR31735">
    <property type="entry name" value="VACUOLAR MEMBRANE PROTEIN YPL162C"/>
    <property type="match status" value="1"/>
</dbReference>
<feature type="transmembrane region" description="Helical" evidence="2">
    <location>
        <begin position="370"/>
        <end position="389"/>
    </location>
</feature>
<evidence type="ECO:0000313" key="3">
    <source>
        <dbReference type="EMBL" id="CBZ50941.1"/>
    </source>
</evidence>
<dbReference type="EMBL" id="LN714484">
    <property type="protein sequence ID" value="CEL68242.1"/>
    <property type="molecule type" value="Genomic_DNA"/>
</dbReference>
<protein>
    <submittedName>
        <fullName evidence="3 4">Aal091cp, related</fullName>
    </submittedName>
</protein>
<dbReference type="InParanoid" id="F0VBF7"/>
<dbReference type="EMBL" id="FR823385">
    <property type="protein sequence ID" value="CBZ50941.1"/>
    <property type="molecule type" value="Genomic_DNA"/>
</dbReference>
<feature type="region of interest" description="Disordered" evidence="1">
    <location>
        <begin position="1"/>
        <end position="73"/>
    </location>
</feature>
<feature type="transmembrane region" description="Helical" evidence="2">
    <location>
        <begin position="325"/>
        <end position="350"/>
    </location>
</feature>
<reference evidence="3" key="1">
    <citation type="submission" date="2011-02" db="EMBL/GenBank/DDBJ databases">
        <authorList>
            <person name="Aslett M."/>
        </authorList>
    </citation>
    <scope>NUCLEOTIDE SEQUENCE</scope>
    <source>
        <strain evidence="3">Liverpool</strain>
    </source>
</reference>
<accession>F0VBF7</accession>
<dbReference type="Proteomes" id="UP000007494">
    <property type="component" value="Chromosome IX"/>
</dbReference>
<keyword evidence="2" id="KW-0812">Transmembrane</keyword>
<evidence type="ECO:0000313" key="5">
    <source>
        <dbReference type="Proteomes" id="UP000007494"/>
    </source>
</evidence>
<dbReference type="eggNOG" id="ENOG502QYCK">
    <property type="taxonomic scope" value="Eukaryota"/>
</dbReference>
<dbReference type="InterPro" id="IPR022127">
    <property type="entry name" value="STIMATE/YPL162C"/>
</dbReference>
<dbReference type="OMA" id="CDESRTT"/>
<dbReference type="GO" id="GO:0016020">
    <property type="term" value="C:membrane"/>
    <property type="evidence" value="ECO:0007669"/>
    <property type="project" value="TreeGrafter"/>
</dbReference>
<keyword evidence="2" id="KW-0472">Membrane</keyword>
<dbReference type="VEuPathDB" id="ToxoDB:NCLIV_040160"/>
<evidence type="ECO:0000256" key="1">
    <source>
        <dbReference type="SAM" id="MobiDB-lite"/>
    </source>
</evidence>
<dbReference type="AlphaFoldDB" id="F0VBF7"/>
<keyword evidence="5" id="KW-1185">Reference proteome</keyword>
<feature type="compositionally biased region" description="Basic and acidic residues" evidence="1">
    <location>
        <begin position="50"/>
        <end position="61"/>
    </location>
</feature>
<name>F0VBF7_NEOCL</name>
<dbReference type="RefSeq" id="XP_003880974.1">
    <property type="nucleotide sequence ID" value="XM_003880925.1"/>
</dbReference>
<gene>
    <name evidence="4" type="ORF">BN1204_040160</name>
    <name evidence="3" type="ORF">NCLIV_040160</name>
</gene>
<evidence type="ECO:0000313" key="4">
    <source>
        <dbReference type="EMBL" id="CEL68242.1"/>
    </source>
</evidence>
<keyword evidence="2" id="KW-1133">Transmembrane helix</keyword>
<reference evidence="3" key="2">
    <citation type="submission" date="2011-03" db="EMBL/GenBank/DDBJ databases">
        <title>Comparative genomics and transcriptomics of Neospora caninum and Toxoplasma gondii.</title>
        <authorList>
            <person name="Reid A.J."/>
            <person name="Sohal A."/>
            <person name="Harris D."/>
            <person name="Quail M."/>
            <person name="Sanders M."/>
            <person name="Berriman M."/>
            <person name="Wastling J.M."/>
            <person name="Pain A."/>
        </authorList>
    </citation>
    <scope>NUCLEOTIDE SEQUENCE</scope>
    <source>
        <strain evidence="3">Liverpool</strain>
    </source>
</reference>
<dbReference type="Pfam" id="PF12400">
    <property type="entry name" value="STIMATE"/>
    <property type="match status" value="1"/>
</dbReference>
<organism evidence="3 5">
    <name type="scientific">Neospora caninum (strain Liverpool)</name>
    <dbReference type="NCBI Taxonomy" id="572307"/>
    <lineage>
        <taxon>Eukaryota</taxon>
        <taxon>Sar</taxon>
        <taxon>Alveolata</taxon>
        <taxon>Apicomplexa</taxon>
        <taxon>Conoidasida</taxon>
        <taxon>Coccidia</taxon>
        <taxon>Eucoccidiorida</taxon>
        <taxon>Eimeriorina</taxon>
        <taxon>Sarcocystidae</taxon>
        <taxon>Neospora</taxon>
    </lineage>
</organism>
<dbReference type="PANTHER" id="PTHR31735:SF1">
    <property type="entry name" value="VACUOLAR MEMBRANE PROTEIN YPL162C"/>
    <property type="match status" value="1"/>
</dbReference>
<sequence length="426" mass="46908">MIDEGSSRVRFSRLARPSLSPRTVNSVGPVRLKWSDSRFHSEVPPSTERGTVHDTPERTSSDDIQPIPTDLPAPENWTSLERVGGKAAPTTVPLGGDIINDEEVSSSALVAVPAGDTAPFRTIAQGELQADVQDGFFVSRTRQPLHGLLSEPMASYSFAGFTAGALPSVASVLTAAKGHLASYPRLSDREECLLAPGSFSFSLQQGLAAAALAAVTLKYMFCERPKRSLKTFCFDFAKLVVGALLSQLMALRFSTVLSHVHLSWIHEGVDACDWYVVSQFADSSLGIWLVVKILRISEQRFAYESGQYSYRPGGRPAFKNFIGQLFIFIWIILVGKLLMFIVLGIFTKPLSAVAYTVLSALHRGNAEHRFLIVMVIIPVLTNLFQYTTLDSIIRFRKRSVTKEEQAFFELHSKCDESRTTVDADGL</sequence>
<reference evidence="5" key="3">
    <citation type="journal article" date="2012" name="PLoS Pathog.">
        <title>Comparative genomics of the apicomplexan parasites Toxoplasma gondii and Neospora caninum: Coccidia differing in host range and transmission strategy.</title>
        <authorList>
            <person name="Reid A.J."/>
            <person name="Vermont S.J."/>
            <person name="Cotton J.A."/>
            <person name="Harris D."/>
            <person name="Hill-Cawthorne G.A."/>
            <person name="Konen-Waisman S."/>
            <person name="Latham S.M."/>
            <person name="Mourier T."/>
            <person name="Norton R."/>
            <person name="Quail M.A."/>
            <person name="Sanders M."/>
            <person name="Shanmugam D."/>
            <person name="Sohal A."/>
            <person name="Wasmuth J.D."/>
            <person name="Brunk B."/>
            <person name="Grigg M.E."/>
            <person name="Howard J.C."/>
            <person name="Parkinson J."/>
            <person name="Roos D.S."/>
            <person name="Trees A.J."/>
            <person name="Berriman M."/>
            <person name="Pain A."/>
            <person name="Wastling J.M."/>
        </authorList>
    </citation>
    <scope>NUCLEOTIDE SEQUENCE [LARGE SCALE GENOMIC DNA]</scope>
    <source>
        <strain evidence="5">Liverpool</strain>
    </source>
</reference>